<dbReference type="Proteomes" id="UP001258017">
    <property type="component" value="Unassembled WGS sequence"/>
</dbReference>
<evidence type="ECO:0000313" key="2">
    <source>
        <dbReference type="Proteomes" id="UP001258017"/>
    </source>
</evidence>
<dbReference type="AlphaFoldDB" id="A0AAD9VLZ7"/>
<sequence>MAFNFSRISAVQENALVDKRINRKLRGSPAAGQPKVPAHCFNCYTQLYVLHTEAIGRMFYKRLLHIMILRWSSKI</sequence>
<gene>
    <name evidence="1" type="ORF">KPH14_011658</name>
</gene>
<name>A0AAD9VLZ7_9HYME</name>
<proteinExistence type="predicted"/>
<protein>
    <submittedName>
        <fullName evidence="1">Uncharacterized protein</fullName>
    </submittedName>
</protein>
<accession>A0AAD9VLZ7</accession>
<keyword evidence="2" id="KW-1185">Reference proteome</keyword>
<organism evidence="1 2">
    <name type="scientific">Odynerus spinipes</name>
    <dbReference type="NCBI Taxonomy" id="1348599"/>
    <lineage>
        <taxon>Eukaryota</taxon>
        <taxon>Metazoa</taxon>
        <taxon>Ecdysozoa</taxon>
        <taxon>Arthropoda</taxon>
        <taxon>Hexapoda</taxon>
        <taxon>Insecta</taxon>
        <taxon>Pterygota</taxon>
        <taxon>Neoptera</taxon>
        <taxon>Endopterygota</taxon>
        <taxon>Hymenoptera</taxon>
        <taxon>Apocrita</taxon>
        <taxon>Aculeata</taxon>
        <taxon>Vespoidea</taxon>
        <taxon>Vespidae</taxon>
        <taxon>Eumeninae</taxon>
        <taxon>Odynerus</taxon>
    </lineage>
</organism>
<dbReference type="EMBL" id="JAIFRP010000196">
    <property type="protein sequence ID" value="KAK2578690.1"/>
    <property type="molecule type" value="Genomic_DNA"/>
</dbReference>
<evidence type="ECO:0000313" key="1">
    <source>
        <dbReference type="EMBL" id="KAK2578690.1"/>
    </source>
</evidence>
<reference evidence="1" key="1">
    <citation type="submission" date="2021-08" db="EMBL/GenBank/DDBJ databases">
        <authorList>
            <person name="Misof B."/>
            <person name="Oliver O."/>
            <person name="Podsiadlowski L."/>
            <person name="Donath A."/>
            <person name="Peters R."/>
            <person name="Mayer C."/>
            <person name="Rust J."/>
            <person name="Gunkel S."/>
            <person name="Lesny P."/>
            <person name="Martin S."/>
            <person name="Oeyen J.P."/>
            <person name="Petersen M."/>
            <person name="Panagiotis P."/>
            <person name="Wilbrandt J."/>
            <person name="Tanja T."/>
        </authorList>
    </citation>
    <scope>NUCLEOTIDE SEQUENCE</scope>
    <source>
        <strain evidence="1">GBR_01_08_01A</strain>
        <tissue evidence="1">Thorax + abdomen</tissue>
    </source>
</reference>
<reference evidence="1" key="2">
    <citation type="journal article" date="2023" name="Commun. Biol.">
        <title>Intrasexual cuticular hydrocarbon dimorphism in a wasp sheds light on hydrocarbon biosynthesis genes in Hymenoptera.</title>
        <authorList>
            <person name="Moris V.C."/>
            <person name="Podsiadlowski L."/>
            <person name="Martin S."/>
            <person name="Oeyen J.P."/>
            <person name="Donath A."/>
            <person name="Petersen M."/>
            <person name="Wilbrandt J."/>
            <person name="Misof B."/>
            <person name="Liedtke D."/>
            <person name="Thamm M."/>
            <person name="Scheiner R."/>
            <person name="Schmitt T."/>
            <person name="Niehuis O."/>
        </authorList>
    </citation>
    <scope>NUCLEOTIDE SEQUENCE</scope>
    <source>
        <strain evidence="1">GBR_01_08_01A</strain>
    </source>
</reference>
<comment type="caution">
    <text evidence="1">The sequence shown here is derived from an EMBL/GenBank/DDBJ whole genome shotgun (WGS) entry which is preliminary data.</text>
</comment>